<gene>
    <name evidence="1" type="ORF">K0O23_04700</name>
</gene>
<protein>
    <recommendedName>
        <fullName evidence="3">SpoIIAA-like</fullName>
    </recommendedName>
</protein>
<keyword evidence="2" id="KW-1185">Reference proteome</keyword>
<name>A0ABS7CRF5_9BACT</name>
<evidence type="ECO:0000313" key="2">
    <source>
        <dbReference type="Proteomes" id="UP000813018"/>
    </source>
</evidence>
<dbReference type="RefSeq" id="WP_219876247.1">
    <property type="nucleotide sequence ID" value="NZ_JAHYXK010000003.1"/>
</dbReference>
<sequence length="143" mass="16446">MEQKIELKKVFGDVFFTAERVGENAYVNAQWFGVQSVETVKEGGYKMLEMMLEKPYAKLLNSNKHVLGSWDMALEWAENEWAPQMKKAGLRYIAQVVPSSIYATLTIESLIHKIDDQFEIRTFEDDEDAKAWLLSVEAMKSTT</sequence>
<dbReference type="Proteomes" id="UP000813018">
    <property type="component" value="Unassembled WGS sequence"/>
</dbReference>
<dbReference type="EMBL" id="JAHYXK010000003">
    <property type="protein sequence ID" value="MBW7466358.1"/>
    <property type="molecule type" value="Genomic_DNA"/>
</dbReference>
<reference evidence="1 2" key="1">
    <citation type="journal article" date="2016" name="Int. J. Syst. Evol. Microbiol.">
        <title>Pontibacter aydingkolensis sp. nov., isolated from soil of a salt lake.</title>
        <authorList>
            <person name="Osman G."/>
            <person name="Zhang T."/>
            <person name="Lou K."/>
            <person name="Gao Y."/>
            <person name="Chang W."/>
            <person name="Lin Q."/>
            <person name="Yang H.M."/>
            <person name="Huo X.D."/>
            <person name="Wang N."/>
        </authorList>
    </citation>
    <scope>NUCLEOTIDE SEQUENCE [LARGE SCALE GENOMIC DNA]</scope>
    <source>
        <strain evidence="1 2">KACC 19255</strain>
    </source>
</reference>
<accession>A0ABS7CRF5</accession>
<proteinExistence type="predicted"/>
<comment type="caution">
    <text evidence="1">The sequence shown here is derived from an EMBL/GenBank/DDBJ whole genome shotgun (WGS) entry which is preliminary data.</text>
</comment>
<organism evidence="1 2">
    <name type="scientific">Pontibacter aydingkolensis</name>
    <dbReference type="NCBI Taxonomy" id="1911536"/>
    <lineage>
        <taxon>Bacteria</taxon>
        <taxon>Pseudomonadati</taxon>
        <taxon>Bacteroidota</taxon>
        <taxon>Cytophagia</taxon>
        <taxon>Cytophagales</taxon>
        <taxon>Hymenobacteraceae</taxon>
        <taxon>Pontibacter</taxon>
    </lineage>
</organism>
<evidence type="ECO:0000313" key="1">
    <source>
        <dbReference type="EMBL" id="MBW7466358.1"/>
    </source>
</evidence>
<evidence type="ECO:0008006" key="3">
    <source>
        <dbReference type="Google" id="ProtNLM"/>
    </source>
</evidence>